<sequence length="772" mass="86492">MQAKPLPQSTQELQLKTEYAEHVKRITSQIHAASDLDQILLDLHKDILSLFDAEDLTLFAFDAEKKEIFSKVPHVDTVEEVRIPITEQSLAGFCAKYLRPVNIADAYNMAELQVIHPSLLHDTSYDKRTGFKTKQVLTYPIVADNKYLMGVLQLLNKKSGSRFTRKDEECVAEIAKALGIAFFNLRKTAKKNPTKFDLLVSNNRIKQQELDNAIAESRKGTSDLESILIEKYKVPKVELGKSLAQFFKCPYIEYSERTLVDIELLKNLNVDYLKKNHWMPLKRDRTAIEILTDDPGDLDRVQDIKRTFPGLNIRFAVSLRRDIAQFLGSATGQGDGGGRKLDENVSDILGELVTEAQAEAMEDAAGSGGLDENDSAIVRLANQIIADAYRQNASDIHIEPYGEKRETLVRFRVDGDCFEYMKIPQSYRRAIVSRLKIMASLDIAERRKPQDGKIKFKLSETKEIELRVATLPTAGYNEDVVMRILAASEPLPLDKMGFSDRNLKGLKDIAEKPYGIILCVGPTGSGKTTTLHSVLGYINTPDIKIWTAEDPVEITQYGLRQVQVQPKIGLTFAAAMRAFLRADPDVIMVGEMRDKETADTGIEASLTGHLVLSTLHTNSAVETVTRLLDMGCDPFSFADAMLGVLAQRLARRICKDCKEQYVGTPEEYEELRQGYGAAYWDKLGIKQDNTFRLSRGKGCEACNRSGYKGRVALHELLLGSDQIKRMIQQKARTEDMLNTALAEGMTTLVQDGIQKVLQGHTTYKEVKAVAIK</sequence>
<dbReference type="InterPro" id="IPR003018">
    <property type="entry name" value="GAF"/>
</dbReference>
<dbReference type="SMART" id="SM00065">
    <property type="entry name" value="GAF"/>
    <property type="match status" value="1"/>
</dbReference>
<dbReference type="GO" id="GO:0005886">
    <property type="term" value="C:plasma membrane"/>
    <property type="evidence" value="ECO:0007669"/>
    <property type="project" value="TreeGrafter"/>
</dbReference>
<feature type="domain" description="Bacterial type II secretion system protein E" evidence="4">
    <location>
        <begin position="580"/>
        <end position="594"/>
    </location>
</feature>
<name>A0A0K2GA55_NITMO</name>
<dbReference type="Pfam" id="PF01590">
    <property type="entry name" value="GAF"/>
    <property type="match status" value="1"/>
</dbReference>
<dbReference type="PROSITE" id="PS00662">
    <property type="entry name" value="T2SP_E"/>
    <property type="match status" value="1"/>
</dbReference>
<dbReference type="GO" id="GO:0016887">
    <property type="term" value="F:ATP hydrolysis activity"/>
    <property type="evidence" value="ECO:0007669"/>
    <property type="project" value="TreeGrafter"/>
</dbReference>
<comment type="similarity">
    <text evidence="1">Belongs to the GSP E family.</text>
</comment>
<dbReference type="KEGG" id="nmv:NITMOv2_1406"/>
<dbReference type="Pfam" id="PF05157">
    <property type="entry name" value="MshEN"/>
    <property type="match status" value="1"/>
</dbReference>
<keyword evidence="3" id="KW-0067">ATP-binding</keyword>
<evidence type="ECO:0000259" key="4">
    <source>
        <dbReference type="PROSITE" id="PS00662"/>
    </source>
</evidence>
<dbReference type="AlphaFoldDB" id="A0A0K2GA55"/>
<organism evidence="5 6">
    <name type="scientific">Nitrospira moscoviensis</name>
    <dbReference type="NCBI Taxonomy" id="42253"/>
    <lineage>
        <taxon>Bacteria</taxon>
        <taxon>Pseudomonadati</taxon>
        <taxon>Nitrospirota</taxon>
        <taxon>Nitrospiria</taxon>
        <taxon>Nitrospirales</taxon>
        <taxon>Nitrospiraceae</taxon>
        <taxon>Nitrospira</taxon>
    </lineage>
</organism>
<gene>
    <name evidence="5" type="primary">gspE</name>
    <name evidence="5" type="ORF">NITMOv2_1406</name>
</gene>
<dbReference type="SUPFAM" id="SSF55781">
    <property type="entry name" value="GAF domain-like"/>
    <property type="match status" value="1"/>
</dbReference>
<dbReference type="CDD" id="cd01129">
    <property type="entry name" value="PulE-GspE-like"/>
    <property type="match status" value="1"/>
</dbReference>
<dbReference type="Gene3D" id="3.40.50.300">
    <property type="entry name" value="P-loop containing nucleotide triphosphate hydrolases"/>
    <property type="match status" value="1"/>
</dbReference>
<reference evidence="5 6" key="1">
    <citation type="journal article" date="2015" name="Proc. Natl. Acad. Sci. U.S.A.">
        <title>Expanded metabolic versatility of ubiquitous nitrite-oxidizing bacteria from the genus Nitrospira.</title>
        <authorList>
            <person name="Koch H."/>
            <person name="Lucker S."/>
            <person name="Albertsen M."/>
            <person name="Kitzinger K."/>
            <person name="Herbold C."/>
            <person name="Spieck E."/>
            <person name="Nielsen P.H."/>
            <person name="Wagner M."/>
            <person name="Daims H."/>
        </authorList>
    </citation>
    <scope>NUCLEOTIDE SEQUENCE [LARGE SCALE GENOMIC DNA]</scope>
    <source>
        <strain evidence="5 6">NSP M-1</strain>
    </source>
</reference>
<dbReference type="STRING" id="42253.NITMOv2_1406"/>
<dbReference type="InterPro" id="IPR001482">
    <property type="entry name" value="T2SS/T4SS_dom"/>
</dbReference>
<protein>
    <submittedName>
        <fullName evidence="5">General secretion pathway protein E, contains GAF domain</fullName>
    </submittedName>
</protein>
<dbReference type="InterPro" id="IPR027417">
    <property type="entry name" value="P-loop_NTPase"/>
</dbReference>
<dbReference type="SUPFAM" id="SSF160246">
    <property type="entry name" value="EspE N-terminal domain-like"/>
    <property type="match status" value="1"/>
</dbReference>
<evidence type="ECO:0000313" key="6">
    <source>
        <dbReference type="Proteomes" id="UP000069205"/>
    </source>
</evidence>
<evidence type="ECO:0000313" key="5">
    <source>
        <dbReference type="EMBL" id="ALA57833.1"/>
    </source>
</evidence>
<dbReference type="PANTHER" id="PTHR30258">
    <property type="entry name" value="TYPE II SECRETION SYSTEM PROTEIN GSPE-RELATED"/>
    <property type="match status" value="1"/>
</dbReference>
<dbReference type="RefSeq" id="WP_053379083.1">
    <property type="nucleotide sequence ID" value="NZ_CP011801.1"/>
</dbReference>
<dbReference type="FunFam" id="3.40.50.300:FF:000398">
    <property type="entry name" value="Type IV pilus assembly ATPase PilB"/>
    <property type="match status" value="1"/>
</dbReference>
<evidence type="ECO:0000256" key="2">
    <source>
        <dbReference type="ARBA" id="ARBA00022741"/>
    </source>
</evidence>
<accession>A0A0K2GA55</accession>
<dbReference type="InterPro" id="IPR029016">
    <property type="entry name" value="GAF-like_dom_sf"/>
</dbReference>
<keyword evidence="6" id="KW-1185">Reference proteome</keyword>
<dbReference type="PANTHER" id="PTHR30258:SF3">
    <property type="entry name" value="SLL1921 PROTEIN"/>
    <property type="match status" value="1"/>
</dbReference>
<dbReference type="EMBL" id="CP011801">
    <property type="protein sequence ID" value="ALA57833.1"/>
    <property type="molecule type" value="Genomic_DNA"/>
</dbReference>
<dbReference type="Pfam" id="PF00437">
    <property type="entry name" value="T2SSE"/>
    <property type="match status" value="1"/>
</dbReference>
<evidence type="ECO:0000256" key="1">
    <source>
        <dbReference type="ARBA" id="ARBA00006611"/>
    </source>
</evidence>
<dbReference type="OrthoDB" id="9804785at2"/>
<dbReference type="PATRIC" id="fig|42253.5.peg.1375"/>
<dbReference type="Gene3D" id="3.30.300.160">
    <property type="entry name" value="Type II secretion system, protein E, N-terminal domain"/>
    <property type="match status" value="1"/>
</dbReference>
<dbReference type="InterPro" id="IPR007831">
    <property type="entry name" value="T2SS_GspE_N"/>
</dbReference>
<dbReference type="Gene3D" id="3.30.450.40">
    <property type="match status" value="1"/>
</dbReference>
<dbReference type="SUPFAM" id="SSF52540">
    <property type="entry name" value="P-loop containing nucleoside triphosphate hydrolases"/>
    <property type="match status" value="1"/>
</dbReference>
<keyword evidence="2" id="KW-0547">Nucleotide-binding</keyword>
<evidence type="ECO:0000256" key="3">
    <source>
        <dbReference type="ARBA" id="ARBA00022840"/>
    </source>
</evidence>
<dbReference type="GO" id="GO:0005524">
    <property type="term" value="F:ATP binding"/>
    <property type="evidence" value="ECO:0007669"/>
    <property type="project" value="UniProtKB-KW"/>
</dbReference>
<proteinExistence type="inferred from homology"/>
<dbReference type="Proteomes" id="UP000069205">
    <property type="component" value="Chromosome"/>
</dbReference>
<dbReference type="Gene3D" id="3.30.450.90">
    <property type="match status" value="1"/>
</dbReference>
<dbReference type="InterPro" id="IPR037257">
    <property type="entry name" value="T2SS_E_N_sf"/>
</dbReference>